<dbReference type="eggNOG" id="COG1404">
    <property type="taxonomic scope" value="Bacteria"/>
</dbReference>
<dbReference type="OrthoDB" id="5188303at2"/>
<accession>A0A1H1TMC2</accession>
<protein>
    <submittedName>
        <fullName evidence="2">SseB protein N-terminal domain-containing protein</fullName>
    </submittedName>
</protein>
<dbReference type="Proteomes" id="UP000185663">
    <property type="component" value="Chromosome I"/>
</dbReference>
<evidence type="ECO:0000259" key="1">
    <source>
        <dbReference type="Pfam" id="PF07179"/>
    </source>
</evidence>
<keyword evidence="3" id="KW-1185">Reference proteome</keyword>
<dbReference type="STRING" id="545619.SAMN04489860_1946"/>
<dbReference type="InterPro" id="IPR009839">
    <property type="entry name" value="SseB_N"/>
</dbReference>
<dbReference type="EMBL" id="LT629776">
    <property type="protein sequence ID" value="SDS61377.1"/>
    <property type="molecule type" value="Genomic_DNA"/>
</dbReference>
<organism evidence="2 3">
    <name type="scientific">Paraoerskovia marina</name>
    <dbReference type="NCBI Taxonomy" id="545619"/>
    <lineage>
        <taxon>Bacteria</taxon>
        <taxon>Bacillati</taxon>
        <taxon>Actinomycetota</taxon>
        <taxon>Actinomycetes</taxon>
        <taxon>Micrococcales</taxon>
        <taxon>Cellulomonadaceae</taxon>
        <taxon>Paraoerskovia</taxon>
    </lineage>
</organism>
<proteinExistence type="predicted"/>
<sequence>MPPSSGFAGDDGSADPALAAALSAHAAADGPLSDVVSALADARLLVPVLAEAEVTEEGEHGTVDREASSGVVALETPDGRRALPVFSSVESMARWRKDARPVPVESARAAQSAVSEGWSVLVVDPAGPHTALLPRPAVWAIGQGKAWEPAVVDGVVQAEVAEAIVAAVGGIEHVAGVRAEPGRSAEVAVVLAIHAGLDRQGLDRVLGQVNGALARKSVIAERVDSLELRVGKAA</sequence>
<evidence type="ECO:0000313" key="3">
    <source>
        <dbReference type="Proteomes" id="UP000185663"/>
    </source>
</evidence>
<gene>
    <name evidence="2" type="ORF">SAMN04489860_1946</name>
</gene>
<evidence type="ECO:0000313" key="2">
    <source>
        <dbReference type="EMBL" id="SDS61377.1"/>
    </source>
</evidence>
<name>A0A1H1TMC2_9CELL</name>
<reference evidence="2 3" key="1">
    <citation type="submission" date="2016-10" db="EMBL/GenBank/DDBJ databases">
        <authorList>
            <person name="de Groot N.N."/>
        </authorList>
    </citation>
    <scope>NUCLEOTIDE SEQUENCE [LARGE SCALE GENOMIC DNA]</scope>
    <source>
        <strain evidence="2 3">DSM 22126</strain>
    </source>
</reference>
<feature type="domain" description="SseB protein N-terminal" evidence="1">
    <location>
        <begin position="18"/>
        <end position="140"/>
    </location>
</feature>
<dbReference type="AlphaFoldDB" id="A0A1H1TMC2"/>
<dbReference type="Pfam" id="PF07179">
    <property type="entry name" value="SseB"/>
    <property type="match status" value="1"/>
</dbReference>